<dbReference type="PANTHER" id="PTHR14097">
    <property type="entry name" value="OXIDOREDUCTASE HTATIP2"/>
    <property type="match status" value="1"/>
</dbReference>
<dbReference type="PANTHER" id="PTHR14097:SF8">
    <property type="entry name" value="NAD(P)-BINDING DOMAIN-CONTAINING PROTEIN"/>
    <property type="match status" value="1"/>
</dbReference>
<proteinExistence type="predicted"/>
<name>A0ABY4RG12_9BACL</name>
<evidence type="ECO:0000313" key="2">
    <source>
        <dbReference type="Proteomes" id="UP001057134"/>
    </source>
</evidence>
<dbReference type="RefSeq" id="WP_249863673.1">
    <property type="nucleotide sequence ID" value="NZ_CP027059.1"/>
</dbReference>
<dbReference type="EMBL" id="CP027059">
    <property type="protein sequence ID" value="UQZ81436.1"/>
    <property type="molecule type" value="Genomic_DNA"/>
</dbReference>
<dbReference type="Gene3D" id="3.40.50.720">
    <property type="entry name" value="NAD(P)-binding Rossmann-like Domain"/>
    <property type="match status" value="1"/>
</dbReference>
<dbReference type="SUPFAM" id="SSF51735">
    <property type="entry name" value="NAD(P)-binding Rossmann-fold domains"/>
    <property type="match status" value="1"/>
</dbReference>
<keyword evidence="2" id="KW-1185">Reference proteome</keyword>
<reference evidence="1" key="1">
    <citation type="submission" date="2018-02" db="EMBL/GenBank/DDBJ databases">
        <authorList>
            <person name="Kim S.-K."/>
            <person name="Jung H.-I."/>
            <person name="Lee S.-W."/>
        </authorList>
    </citation>
    <scope>NUCLEOTIDE SEQUENCE</scope>
    <source>
        <strain evidence="1">SK3146</strain>
    </source>
</reference>
<dbReference type="Proteomes" id="UP001057134">
    <property type="component" value="Chromosome"/>
</dbReference>
<evidence type="ECO:0000313" key="1">
    <source>
        <dbReference type="EMBL" id="UQZ81436.1"/>
    </source>
</evidence>
<reference evidence="1" key="2">
    <citation type="journal article" date="2021" name="J Anim Sci Technol">
        <title>Complete genome sequence of Paenibacillus konkukensis sp. nov. SK3146 as a potential probiotic strain.</title>
        <authorList>
            <person name="Jung H.I."/>
            <person name="Park S."/>
            <person name="Niu K.M."/>
            <person name="Lee S.W."/>
            <person name="Kothari D."/>
            <person name="Yi K.J."/>
            <person name="Kim S.K."/>
        </authorList>
    </citation>
    <scope>NUCLEOTIDE SEQUENCE</scope>
    <source>
        <strain evidence="1">SK3146</strain>
    </source>
</reference>
<evidence type="ECO:0008006" key="3">
    <source>
        <dbReference type="Google" id="ProtNLM"/>
    </source>
</evidence>
<organism evidence="1 2">
    <name type="scientific">Paenibacillus konkukensis</name>
    <dbReference type="NCBI Taxonomy" id="2020716"/>
    <lineage>
        <taxon>Bacteria</taxon>
        <taxon>Bacillati</taxon>
        <taxon>Bacillota</taxon>
        <taxon>Bacilli</taxon>
        <taxon>Bacillales</taxon>
        <taxon>Paenibacillaceae</taxon>
        <taxon>Paenibacillus</taxon>
    </lineage>
</organism>
<gene>
    <name evidence="1" type="ORF">SK3146_00592</name>
</gene>
<protein>
    <recommendedName>
        <fullName evidence="3">Epimerase</fullName>
    </recommendedName>
</protein>
<dbReference type="InterPro" id="IPR036291">
    <property type="entry name" value="NAD(P)-bd_dom_sf"/>
</dbReference>
<sequence>MAADKVRAMITGATGMVGEGVLHECLEHPDVEQVLAITRKPCGVSHPKLKEIILSDFMKLSAEQVEWRQYNACFFCLGVSSVGMKEEEYRRITYDVTMHAARLMSGHNPGMVFCYVTGMGTDSTEQGRSMWARVKGRTENELLRLPFRAAYMFRPGYIHPTEGLSYTHSWYRALSWMYPGLRRLFPGHVNTLKEVGLAMIHAAQTGYPARILEPSDIRKLANGEG</sequence>
<accession>A0ABY4RG12</accession>